<accession>A0A238KUI2</accession>
<evidence type="ECO:0000256" key="1">
    <source>
        <dbReference type="ARBA" id="ARBA00001946"/>
    </source>
</evidence>
<dbReference type="InterPro" id="IPR000086">
    <property type="entry name" value="NUDIX_hydrolase_dom"/>
</dbReference>
<evidence type="ECO:0000256" key="2">
    <source>
        <dbReference type="ARBA" id="ARBA00022801"/>
    </source>
</evidence>
<dbReference type="Gene3D" id="3.90.79.10">
    <property type="entry name" value="Nucleoside Triphosphate Pyrophosphohydrolase"/>
    <property type="match status" value="1"/>
</dbReference>
<organism evidence="4 5">
    <name type="scientific">Actibacterium lipolyticum</name>
    <dbReference type="NCBI Taxonomy" id="1524263"/>
    <lineage>
        <taxon>Bacteria</taxon>
        <taxon>Pseudomonadati</taxon>
        <taxon>Pseudomonadota</taxon>
        <taxon>Alphaproteobacteria</taxon>
        <taxon>Rhodobacterales</taxon>
        <taxon>Roseobacteraceae</taxon>
        <taxon>Actibacterium</taxon>
    </lineage>
</organism>
<dbReference type="PROSITE" id="PS00893">
    <property type="entry name" value="NUDIX_BOX"/>
    <property type="match status" value="1"/>
</dbReference>
<dbReference type="Pfam" id="PF00293">
    <property type="entry name" value="NUDIX"/>
    <property type="match status" value="1"/>
</dbReference>
<name>A0A238KUI2_9RHOB</name>
<dbReference type="OrthoDB" id="9804442at2"/>
<protein>
    <submittedName>
        <fullName evidence="4">NUDIX domain protein</fullName>
    </submittedName>
</protein>
<dbReference type="AlphaFoldDB" id="A0A238KUI2"/>
<dbReference type="GO" id="GO:0016787">
    <property type="term" value="F:hydrolase activity"/>
    <property type="evidence" value="ECO:0007669"/>
    <property type="project" value="UniProtKB-KW"/>
</dbReference>
<dbReference type="InterPro" id="IPR015797">
    <property type="entry name" value="NUDIX_hydrolase-like_dom_sf"/>
</dbReference>
<sequence>MPSISRVCAVVLRQRDGLEVLAFRHPKAGLQLIKGRPDAGETPPQTAKRELFEESGVQATATNDIGLAMVAPGQIWAFVDCATAPLPENWVHHCADDDGLMFEFFWHPLNAEPGADWHATFRQALGFLRDRKQ</sequence>
<dbReference type="SUPFAM" id="SSF55811">
    <property type="entry name" value="Nudix"/>
    <property type="match status" value="1"/>
</dbReference>
<dbReference type="Proteomes" id="UP000202922">
    <property type="component" value="Unassembled WGS sequence"/>
</dbReference>
<dbReference type="EMBL" id="FXYE01000002">
    <property type="protein sequence ID" value="SMX46251.1"/>
    <property type="molecule type" value="Genomic_DNA"/>
</dbReference>
<keyword evidence="5" id="KW-1185">Reference proteome</keyword>
<feature type="domain" description="Nudix hydrolase" evidence="3">
    <location>
        <begin position="3"/>
        <end position="129"/>
    </location>
</feature>
<dbReference type="PROSITE" id="PS51462">
    <property type="entry name" value="NUDIX"/>
    <property type="match status" value="1"/>
</dbReference>
<evidence type="ECO:0000313" key="5">
    <source>
        <dbReference type="Proteomes" id="UP000202922"/>
    </source>
</evidence>
<reference evidence="5" key="1">
    <citation type="submission" date="2017-05" db="EMBL/GenBank/DDBJ databases">
        <authorList>
            <person name="Rodrigo-Torres L."/>
            <person name="Arahal R. D."/>
            <person name="Lucena T."/>
        </authorList>
    </citation>
    <scope>NUCLEOTIDE SEQUENCE [LARGE SCALE GENOMIC DNA]</scope>
    <source>
        <strain evidence="5">CECT 8621</strain>
    </source>
</reference>
<keyword evidence="2" id="KW-0378">Hydrolase</keyword>
<evidence type="ECO:0000259" key="3">
    <source>
        <dbReference type="PROSITE" id="PS51462"/>
    </source>
</evidence>
<proteinExistence type="predicted"/>
<gene>
    <name evidence="4" type="ORF">COL8621_03026</name>
</gene>
<comment type="cofactor">
    <cofactor evidence="1">
        <name>Mg(2+)</name>
        <dbReference type="ChEBI" id="CHEBI:18420"/>
    </cofactor>
</comment>
<evidence type="ECO:0000313" key="4">
    <source>
        <dbReference type="EMBL" id="SMX46251.1"/>
    </source>
</evidence>
<dbReference type="InterPro" id="IPR020084">
    <property type="entry name" value="NUDIX_hydrolase_CS"/>
</dbReference>
<dbReference type="RefSeq" id="WP_093968088.1">
    <property type="nucleotide sequence ID" value="NZ_FXYE01000002.1"/>
</dbReference>